<sequence>MSWTLATTAFFDRRVRKFLAKHPDLRPRFIETMEQLSADPFQSSLRLHPLTGKLQGMQAVSLTYSYRITLTLQITEHEILLLDIGSHDEVYG</sequence>
<protein>
    <submittedName>
        <fullName evidence="1">HigB toxin protein</fullName>
    </submittedName>
</protein>
<gene>
    <name evidence="1" type="ORF">SFMTTN_1518</name>
</gene>
<dbReference type="InterPro" id="IPR035093">
    <property type="entry name" value="RelE/ParE_toxin_dom_sf"/>
</dbReference>
<evidence type="ECO:0000313" key="2">
    <source>
        <dbReference type="Proteomes" id="UP000286806"/>
    </source>
</evidence>
<dbReference type="EMBL" id="BGOW01000014">
    <property type="protein sequence ID" value="GBL45707.1"/>
    <property type="molecule type" value="Genomic_DNA"/>
</dbReference>
<dbReference type="SUPFAM" id="SSF143011">
    <property type="entry name" value="RelE-like"/>
    <property type="match status" value="1"/>
</dbReference>
<reference evidence="1 2" key="1">
    <citation type="journal article" date="2019" name="Front. Microbiol.">
        <title>Genomes of Neutrophilic Sulfur-Oxidizing Chemolithoautotrophs Representing 9 Proteobacterial Species From 8 Genera.</title>
        <authorList>
            <person name="Watanabe T."/>
            <person name="Kojima H."/>
            <person name="Umezawa K."/>
            <person name="Hori C."/>
            <person name="Takasuka T.E."/>
            <person name="Kato Y."/>
            <person name="Fukui M."/>
        </authorList>
    </citation>
    <scope>NUCLEOTIDE SEQUENCE [LARGE SCALE GENOMIC DNA]</scope>
    <source>
        <strain evidence="1 2">TTN</strain>
    </source>
</reference>
<evidence type="ECO:0000313" key="1">
    <source>
        <dbReference type="EMBL" id="GBL45707.1"/>
    </source>
</evidence>
<dbReference type="AlphaFoldDB" id="A0A401JDR5"/>
<proteinExistence type="predicted"/>
<accession>A0A401JDR5</accession>
<dbReference type="Gene3D" id="3.30.2310.20">
    <property type="entry name" value="RelE-like"/>
    <property type="match status" value="1"/>
</dbReference>
<dbReference type="RefSeq" id="WP_124704513.1">
    <property type="nucleotide sequence ID" value="NZ_BGOW01000014.1"/>
</dbReference>
<dbReference type="OrthoDB" id="9798691at2"/>
<name>A0A401JDR5_9PROT</name>
<dbReference type="Proteomes" id="UP000286806">
    <property type="component" value="Unassembled WGS sequence"/>
</dbReference>
<keyword evidence="2" id="KW-1185">Reference proteome</keyword>
<organism evidence="1 2">
    <name type="scientific">Sulfuriferula multivorans</name>
    <dbReference type="NCBI Taxonomy" id="1559896"/>
    <lineage>
        <taxon>Bacteria</taxon>
        <taxon>Pseudomonadati</taxon>
        <taxon>Pseudomonadota</taxon>
        <taxon>Betaproteobacteria</taxon>
        <taxon>Nitrosomonadales</taxon>
        <taxon>Sulfuricellaceae</taxon>
        <taxon>Sulfuriferula</taxon>
    </lineage>
</organism>
<comment type="caution">
    <text evidence="1">The sequence shown here is derived from an EMBL/GenBank/DDBJ whole genome shotgun (WGS) entry which is preliminary data.</text>
</comment>